<protein>
    <submittedName>
        <fullName evidence="1">Uncharacterized protein</fullName>
    </submittedName>
</protein>
<proteinExistence type="predicted"/>
<gene>
    <name evidence="1" type="ORF">Harvfovirus40_2</name>
</gene>
<accession>A0A3G5A7W6</accession>
<dbReference type="EMBL" id="MK072282">
    <property type="protein sequence ID" value="AYV81539.1"/>
    <property type="molecule type" value="Genomic_DNA"/>
</dbReference>
<name>A0A3G5A7W6_9VIRU</name>
<evidence type="ECO:0000313" key="1">
    <source>
        <dbReference type="EMBL" id="AYV81539.1"/>
    </source>
</evidence>
<reference evidence="1" key="1">
    <citation type="submission" date="2018-10" db="EMBL/GenBank/DDBJ databases">
        <title>Hidden diversity of soil giant viruses.</title>
        <authorList>
            <person name="Schulz F."/>
            <person name="Alteio L."/>
            <person name="Goudeau D."/>
            <person name="Ryan E.M."/>
            <person name="Malmstrom R.R."/>
            <person name="Blanchard J."/>
            <person name="Woyke T."/>
        </authorList>
    </citation>
    <scope>NUCLEOTIDE SEQUENCE</scope>
    <source>
        <strain evidence="1">HAV1</strain>
    </source>
</reference>
<sequence length="204" mass="23301">MGVEIDVVEVRDKKKVRVIQSEYICSNFIDNPECKKYWYLQHDMDGFDGVRVAERLVKAIDLMVSDGIKIIEGGSEPICDEWQGRKMCDADILSEWMYHLYKFLKIAEDNPEAYFISDVNVNLDIVLPCGGKISLKEARKFPVLYYAVHPVSGLTAIETYADAVEMYNISKNYGDMVNAERWLSLASGLGENDEFDDDDEDDDL</sequence>
<organism evidence="1">
    <name type="scientific">Harvfovirus sp</name>
    <dbReference type="NCBI Taxonomy" id="2487768"/>
    <lineage>
        <taxon>Viruses</taxon>
        <taxon>Varidnaviria</taxon>
        <taxon>Bamfordvirae</taxon>
        <taxon>Nucleocytoviricota</taxon>
        <taxon>Megaviricetes</taxon>
        <taxon>Imitervirales</taxon>
        <taxon>Mimiviridae</taxon>
        <taxon>Klosneuvirinae</taxon>
    </lineage>
</organism>